<proteinExistence type="predicted"/>
<dbReference type="EMBL" id="LJIJ01002813">
    <property type="protein sequence ID" value="ODM89202.1"/>
    <property type="molecule type" value="Genomic_DNA"/>
</dbReference>
<organism evidence="1 2">
    <name type="scientific">Orchesella cincta</name>
    <name type="common">Springtail</name>
    <name type="synonym">Podura cincta</name>
    <dbReference type="NCBI Taxonomy" id="48709"/>
    <lineage>
        <taxon>Eukaryota</taxon>
        <taxon>Metazoa</taxon>
        <taxon>Ecdysozoa</taxon>
        <taxon>Arthropoda</taxon>
        <taxon>Hexapoda</taxon>
        <taxon>Collembola</taxon>
        <taxon>Entomobryomorpha</taxon>
        <taxon>Entomobryoidea</taxon>
        <taxon>Orchesellidae</taxon>
        <taxon>Orchesellinae</taxon>
        <taxon>Orchesella</taxon>
    </lineage>
</organism>
<dbReference type="Gene3D" id="2.60.120.290">
    <property type="entry name" value="Spermadhesin, CUB domain"/>
    <property type="match status" value="1"/>
</dbReference>
<reference evidence="1 2" key="1">
    <citation type="journal article" date="2016" name="Genome Biol. Evol.">
        <title>Gene Family Evolution Reflects Adaptation to Soil Environmental Stressors in the Genome of the Collembolan Orchesella cincta.</title>
        <authorList>
            <person name="Faddeeva-Vakhrusheva A."/>
            <person name="Derks M.F."/>
            <person name="Anvar S.Y."/>
            <person name="Agamennone V."/>
            <person name="Suring W."/>
            <person name="Smit S."/>
            <person name="van Straalen N.M."/>
            <person name="Roelofs D."/>
        </authorList>
    </citation>
    <scope>NUCLEOTIDE SEQUENCE [LARGE SCALE GENOMIC DNA]</scope>
    <source>
        <tissue evidence="1">Mixed pool</tissue>
    </source>
</reference>
<keyword evidence="2" id="KW-1185">Reference proteome</keyword>
<name>A0A1D2M8E4_ORCCI</name>
<protein>
    <recommendedName>
        <fullName evidence="3">CUB domain-containing protein</fullName>
    </recommendedName>
</protein>
<dbReference type="SUPFAM" id="SSF49854">
    <property type="entry name" value="Spermadhesin, CUB domain"/>
    <property type="match status" value="1"/>
</dbReference>
<gene>
    <name evidence="1" type="ORF">Ocin01_17480</name>
</gene>
<evidence type="ECO:0000313" key="2">
    <source>
        <dbReference type="Proteomes" id="UP000094527"/>
    </source>
</evidence>
<sequence length="266" mass="29379">MGGGIAYKAFEPISENERCVWTIRAGIVKGFTLNVLNIGISNSTTDTQVIASCLRHQAGPTYFLLNQTGSVNGVGGCDVLVITLASGRDVGNSSGFVLEYSVLRNSTLSLESQDYIIKAEEAAIIRYPSPALEYTNFEFTTFTILPNLGSKTNVIYFRNSLEGTTCLDNLRIYRFNASSEVPTKWQYDGIICGQIPSNVIINDDLILITFNSDISRVGSGFELAVVTSAASECHMFRNLFKFIDNAVRKFSHFIFGRQIDSNSQKW</sequence>
<dbReference type="InterPro" id="IPR035914">
    <property type="entry name" value="Sperma_CUB_dom_sf"/>
</dbReference>
<dbReference type="Proteomes" id="UP000094527">
    <property type="component" value="Unassembled WGS sequence"/>
</dbReference>
<evidence type="ECO:0008006" key="3">
    <source>
        <dbReference type="Google" id="ProtNLM"/>
    </source>
</evidence>
<comment type="caution">
    <text evidence="1">The sequence shown here is derived from an EMBL/GenBank/DDBJ whole genome shotgun (WGS) entry which is preliminary data.</text>
</comment>
<accession>A0A1D2M8E4</accession>
<dbReference type="AlphaFoldDB" id="A0A1D2M8E4"/>
<evidence type="ECO:0000313" key="1">
    <source>
        <dbReference type="EMBL" id="ODM89202.1"/>
    </source>
</evidence>